<evidence type="ECO:0000259" key="2">
    <source>
        <dbReference type="PROSITE" id="PS50994"/>
    </source>
</evidence>
<name>A0A2T4JSJ0_9RHOB</name>
<dbReference type="RefSeq" id="WP_107664755.1">
    <property type="nucleotide sequence ID" value="NZ_PZKG01000078.1"/>
</dbReference>
<dbReference type="InterPro" id="IPR047656">
    <property type="entry name" value="IS481-like_transpos"/>
</dbReference>
<feature type="compositionally biased region" description="Polar residues" evidence="1">
    <location>
        <begin position="335"/>
        <end position="345"/>
    </location>
</feature>
<dbReference type="Gene3D" id="1.10.10.10">
    <property type="entry name" value="Winged helix-like DNA-binding domain superfamily/Winged helix DNA-binding domain"/>
    <property type="match status" value="1"/>
</dbReference>
<dbReference type="InterPro" id="IPR036388">
    <property type="entry name" value="WH-like_DNA-bd_sf"/>
</dbReference>
<dbReference type="InterPro" id="IPR055247">
    <property type="entry name" value="InsJ-like_HTH"/>
</dbReference>
<dbReference type="EMBL" id="PZKG01000078">
    <property type="protein sequence ID" value="PTE20869.1"/>
    <property type="molecule type" value="Genomic_DNA"/>
</dbReference>
<dbReference type="InterPro" id="IPR009057">
    <property type="entry name" value="Homeodomain-like_sf"/>
</dbReference>
<dbReference type="Pfam" id="PF00665">
    <property type="entry name" value="rve"/>
    <property type="match status" value="1"/>
</dbReference>
<dbReference type="NCBIfam" id="NF033577">
    <property type="entry name" value="transpos_IS481"/>
    <property type="match status" value="1"/>
</dbReference>
<feature type="domain" description="Integrase catalytic" evidence="2">
    <location>
        <begin position="129"/>
        <end position="310"/>
    </location>
</feature>
<dbReference type="AlphaFoldDB" id="A0A2T4JSJ0"/>
<dbReference type="GO" id="GO:0015074">
    <property type="term" value="P:DNA integration"/>
    <property type="evidence" value="ECO:0007669"/>
    <property type="project" value="InterPro"/>
</dbReference>
<dbReference type="PANTHER" id="PTHR35004">
    <property type="entry name" value="TRANSPOSASE RV3428C-RELATED"/>
    <property type="match status" value="1"/>
</dbReference>
<dbReference type="GO" id="GO:0003676">
    <property type="term" value="F:nucleic acid binding"/>
    <property type="evidence" value="ECO:0007669"/>
    <property type="project" value="InterPro"/>
</dbReference>
<dbReference type="SUPFAM" id="SSF53098">
    <property type="entry name" value="Ribonuclease H-like"/>
    <property type="match status" value="1"/>
</dbReference>
<organism evidence="3 4">
    <name type="scientific">Cereibacter changlensis JA139</name>
    <dbReference type="NCBI Taxonomy" id="1188249"/>
    <lineage>
        <taxon>Bacteria</taxon>
        <taxon>Pseudomonadati</taxon>
        <taxon>Pseudomonadota</taxon>
        <taxon>Alphaproteobacteria</taxon>
        <taxon>Rhodobacterales</taxon>
        <taxon>Paracoccaceae</taxon>
        <taxon>Cereibacter</taxon>
    </lineage>
</organism>
<feature type="region of interest" description="Disordered" evidence="1">
    <location>
        <begin position="298"/>
        <end position="345"/>
    </location>
</feature>
<protein>
    <submittedName>
        <fullName evidence="3">IS481 family transposase</fullName>
    </submittedName>
</protein>
<dbReference type="Gene3D" id="3.30.420.10">
    <property type="entry name" value="Ribonuclease H-like superfamily/Ribonuclease H"/>
    <property type="match status" value="1"/>
</dbReference>
<dbReference type="SUPFAM" id="SSF46689">
    <property type="entry name" value="Homeodomain-like"/>
    <property type="match status" value="1"/>
</dbReference>
<keyword evidence="4" id="KW-1185">Reference proteome</keyword>
<reference evidence="3 4" key="1">
    <citation type="submission" date="2018-03" db="EMBL/GenBank/DDBJ databases">
        <title>Cereibacter changlensis.</title>
        <authorList>
            <person name="Meyer T.E."/>
            <person name="Miller S."/>
            <person name="Lodha T."/>
            <person name="Gandham S."/>
            <person name="Chintalapati S."/>
            <person name="Chintalapati V.R."/>
        </authorList>
    </citation>
    <scope>NUCLEOTIDE SEQUENCE [LARGE SCALE GENOMIC DNA]</scope>
    <source>
        <strain evidence="3 4">JA139</strain>
    </source>
</reference>
<proteinExistence type="predicted"/>
<dbReference type="Pfam" id="PF13518">
    <property type="entry name" value="HTH_28"/>
    <property type="match status" value="1"/>
</dbReference>
<evidence type="ECO:0000313" key="3">
    <source>
        <dbReference type="EMBL" id="PTE20869.1"/>
    </source>
</evidence>
<dbReference type="InterPro" id="IPR001584">
    <property type="entry name" value="Integrase_cat-core"/>
</dbReference>
<dbReference type="InterPro" id="IPR036397">
    <property type="entry name" value="RNaseH_sf"/>
</dbReference>
<dbReference type="InterPro" id="IPR012337">
    <property type="entry name" value="RNaseH-like_sf"/>
</dbReference>
<dbReference type="PROSITE" id="PS50994">
    <property type="entry name" value="INTEGRASE"/>
    <property type="match status" value="1"/>
</dbReference>
<dbReference type="Proteomes" id="UP000241010">
    <property type="component" value="Unassembled WGS sequence"/>
</dbReference>
<dbReference type="PANTHER" id="PTHR35004:SF7">
    <property type="entry name" value="INTEGRASE PROTEIN"/>
    <property type="match status" value="1"/>
</dbReference>
<dbReference type="OrthoDB" id="9803878at2"/>
<comment type="caution">
    <text evidence="3">The sequence shown here is derived from an EMBL/GenBank/DDBJ whole genome shotgun (WGS) entry which is preliminary data.</text>
</comment>
<accession>A0A2T4JSJ0</accession>
<gene>
    <name evidence="3" type="ORF">C5F48_15265</name>
</gene>
<sequence length="345" mass="38841">MNNPHHGARLTVHSREQIVARIAAGQSAAEVAHAFAVSVRTVRKWLARFRAGGRAALANRASAPARVAPRLSASRVALIAFLRRSLRLTGAAIAATLGLARSTVARWLRREGLGLLARLDPPEPVRRYQRDRPGELIHLDIKKLGRFDQPGHRVTRTRVGCRNRGAGWDFVHVAVDDAIRLAYGEVLENERKDTTTGFLLHALRWFRARGIRVERVMTDNGSAYRSRRFAKVLRLLDIRHIFIRPYTPKTNGKAKRFIQTLLREWAYGLAYPTSAARNADLTRWLDWFNRLTTTLRTQRPNPLHTGEQPHEISHLAGGADPSRAMRGKAAAARRTSQSNMHQSKV</sequence>
<evidence type="ECO:0000313" key="4">
    <source>
        <dbReference type="Proteomes" id="UP000241010"/>
    </source>
</evidence>
<evidence type="ECO:0000256" key="1">
    <source>
        <dbReference type="SAM" id="MobiDB-lite"/>
    </source>
</evidence>